<reference evidence="2 3" key="1">
    <citation type="submission" date="2015-09" db="EMBL/GenBank/DDBJ databases">
        <title>Complete genome of Psychrobacter urativorans R10.10B.</title>
        <authorList>
            <person name="See-Too W.S."/>
            <person name="Chan K.G."/>
        </authorList>
    </citation>
    <scope>NUCLEOTIDE SEQUENCE [LARGE SCALE GENOMIC DNA]</scope>
    <source>
        <strain evidence="2 3">R10.10B</strain>
    </source>
</reference>
<gene>
    <name evidence="2" type="ORF">AOC03_10170</name>
</gene>
<organism evidence="2 3">
    <name type="scientific">Psychrobacter urativorans</name>
    <dbReference type="NCBI Taxonomy" id="45610"/>
    <lineage>
        <taxon>Bacteria</taxon>
        <taxon>Pseudomonadati</taxon>
        <taxon>Pseudomonadota</taxon>
        <taxon>Gammaproteobacteria</taxon>
        <taxon>Moraxellales</taxon>
        <taxon>Moraxellaceae</taxon>
        <taxon>Psychrobacter</taxon>
    </lineage>
</organism>
<feature type="chain" id="PRO_5005801864" evidence="1">
    <location>
        <begin position="19"/>
        <end position="326"/>
    </location>
</feature>
<dbReference type="OrthoDB" id="6656421at2"/>
<feature type="signal peptide" evidence="1">
    <location>
        <begin position="1"/>
        <end position="18"/>
    </location>
</feature>
<dbReference type="EMBL" id="CP012678">
    <property type="protein sequence ID" value="ALF60360.1"/>
    <property type="molecule type" value="Genomic_DNA"/>
</dbReference>
<evidence type="ECO:0000313" key="2">
    <source>
        <dbReference type="EMBL" id="ALF60360.1"/>
    </source>
</evidence>
<keyword evidence="1" id="KW-0732">Signal</keyword>
<accession>A0A0M4SYY9</accession>
<keyword evidence="3" id="KW-1185">Reference proteome</keyword>
<dbReference type="AlphaFoldDB" id="A0A0M4SYY9"/>
<name>A0A0M4SYY9_9GAMM</name>
<dbReference type="KEGG" id="pur:AOC03_10170"/>
<dbReference type="Proteomes" id="UP000059847">
    <property type="component" value="Chromosome"/>
</dbReference>
<evidence type="ECO:0000256" key="1">
    <source>
        <dbReference type="SAM" id="SignalP"/>
    </source>
</evidence>
<evidence type="ECO:0000313" key="3">
    <source>
        <dbReference type="Proteomes" id="UP000059847"/>
    </source>
</evidence>
<sequence>MLSTLLLGTLGISSGAFAAEIKIPKALIIELVEERCSLPKPNPRVRADLEYECSDKYEYADGDEQSMNYSLRLLPLIAQDFNKDGIQDLALEIESSGPLGGSVYTNSAIHYLILDNKQKIVKDHEILLYAPFSEHIVEYSIVGKNINYQAIPNYRSHPEAYEDGSPIDPPLEFAVNWVNGVPISTYYRDNCRLAGIKNKTLLKLTRGVSRDIDIDMHEYTQVITEKAQINKLQVTATLDGCDTSNVIYDIKPIAGQSLPVLADVLTALIPVVHHDGQLKALLKLDKRSQLKFGDRFALYDDWVAMVHVDRKSKMPTMRIIIEQKVD</sequence>
<dbReference type="RefSeq" id="WP_062535681.1">
    <property type="nucleotide sequence ID" value="NZ_CP012678.1"/>
</dbReference>
<protein>
    <submittedName>
        <fullName evidence="2">Uncharacterized protein</fullName>
    </submittedName>
</protein>
<proteinExistence type="predicted"/>